<dbReference type="HOGENOM" id="CLU_3328083_0_0_9"/>
<accession>A5Z4C8</accession>
<reference evidence="1 2" key="2">
    <citation type="submission" date="2007-04" db="EMBL/GenBank/DDBJ databases">
        <title>Draft genome sequence of Eubacterium ventriosum (ATCC 27560).</title>
        <authorList>
            <person name="Sudarsanam P."/>
            <person name="Ley R."/>
            <person name="Guruge J."/>
            <person name="Turnbaugh P.J."/>
            <person name="Mahowald M."/>
            <person name="Liep D."/>
            <person name="Gordon J."/>
        </authorList>
    </citation>
    <scope>NUCLEOTIDE SEQUENCE [LARGE SCALE GENOMIC DNA]</scope>
    <source>
        <strain evidence="1 2">ATCC 27560</strain>
    </source>
</reference>
<gene>
    <name evidence="1" type="ORF">EUBVEN_00553</name>
</gene>
<sequence length="38" mass="4395">MLFALRNLQILFGILNSLLNNILFGNSAFNHYIFLLLI</sequence>
<protein>
    <submittedName>
        <fullName evidence="1">Uncharacterized protein</fullName>
    </submittedName>
</protein>
<organism evidence="1 2">
    <name type="scientific">Eubacterium ventriosum ATCC 27560</name>
    <dbReference type="NCBI Taxonomy" id="411463"/>
    <lineage>
        <taxon>Bacteria</taxon>
        <taxon>Bacillati</taxon>
        <taxon>Bacillota</taxon>
        <taxon>Clostridia</taxon>
        <taxon>Eubacteriales</taxon>
        <taxon>Eubacteriaceae</taxon>
        <taxon>Eubacterium</taxon>
    </lineage>
</organism>
<dbReference type="EMBL" id="AAVL02000027">
    <property type="protein sequence ID" value="EDM52171.1"/>
    <property type="molecule type" value="Genomic_DNA"/>
</dbReference>
<name>A5Z4C8_9FIRM</name>
<proteinExistence type="predicted"/>
<comment type="caution">
    <text evidence="1">The sequence shown here is derived from an EMBL/GenBank/DDBJ whole genome shotgun (WGS) entry which is preliminary data.</text>
</comment>
<reference evidence="1 2" key="1">
    <citation type="submission" date="2007-03" db="EMBL/GenBank/DDBJ databases">
        <authorList>
            <person name="Fulton L."/>
            <person name="Clifton S."/>
            <person name="Fulton B."/>
            <person name="Xu J."/>
            <person name="Minx P."/>
            <person name="Pepin K.H."/>
            <person name="Johnson M."/>
            <person name="Thiruvilangam P."/>
            <person name="Bhonagiri V."/>
            <person name="Nash W.E."/>
            <person name="Mardis E.R."/>
            <person name="Wilson R.K."/>
        </authorList>
    </citation>
    <scope>NUCLEOTIDE SEQUENCE [LARGE SCALE GENOMIC DNA]</scope>
    <source>
        <strain evidence="1 2">ATCC 27560</strain>
    </source>
</reference>
<evidence type="ECO:0000313" key="1">
    <source>
        <dbReference type="EMBL" id="EDM52171.1"/>
    </source>
</evidence>
<dbReference type="AlphaFoldDB" id="A5Z4C8"/>
<dbReference type="Proteomes" id="UP000006000">
    <property type="component" value="Unassembled WGS sequence"/>
</dbReference>
<evidence type="ECO:0000313" key="2">
    <source>
        <dbReference type="Proteomes" id="UP000006000"/>
    </source>
</evidence>